<evidence type="ECO:0000313" key="1">
    <source>
        <dbReference type="EMBL" id="KAK9008354.1"/>
    </source>
</evidence>
<dbReference type="EMBL" id="JBBPBN010000026">
    <property type="protein sequence ID" value="KAK9008354.1"/>
    <property type="molecule type" value="Genomic_DNA"/>
</dbReference>
<gene>
    <name evidence="1" type="ORF">V6N11_075252</name>
</gene>
<proteinExistence type="predicted"/>
<sequence length="95" mass="10235">MIMNVDVATLDADGGEGQQAAVRISDDVGGWIDKGACNSVTYASVTAKSMLDRSSKKPPVATIDEDIVILEEDVIMNREEKNSIDSVLKVHDQVD</sequence>
<accession>A0ABR2R603</accession>
<keyword evidence="2" id="KW-1185">Reference proteome</keyword>
<protein>
    <submittedName>
        <fullName evidence="1">Uncharacterized protein</fullName>
    </submittedName>
</protein>
<reference evidence="1 2" key="1">
    <citation type="journal article" date="2024" name="G3 (Bethesda)">
        <title>Genome assembly of Hibiscus sabdariffa L. provides insights into metabolisms of medicinal natural products.</title>
        <authorList>
            <person name="Kim T."/>
        </authorList>
    </citation>
    <scope>NUCLEOTIDE SEQUENCE [LARGE SCALE GENOMIC DNA]</scope>
    <source>
        <strain evidence="1">TK-2024</strain>
        <tissue evidence="1">Old leaves</tissue>
    </source>
</reference>
<name>A0ABR2R603_9ROSI</name>
<evidence type="ECO:0000313" key="2">
    <source>
        <dbReference type="Proteomes" id="UP001396334"/>
    </source>
</evidence>
<dbReference type="Proteomes" id="UP001396334">
    <property type="component" value="Unassembled WGS sequence"/>
</dbReference>
<comment type="caution">
    <text evidence="1">The sequence shown here is derived from an EMBL/GenBank/DDBJ whole genome shotgun (WGS) entry which is preliminary data.</text>
</comment>
<organism evidence="1 2">
    <name type="scientific">Hibiscus sabdariffa</name>
    <name type="common">roselle</name>
    <dbReference type="NCBI Taxonomy" id="183260"/>
    <lineage>
        <taxon>Eukaryota</taxon>
        <taxon>Viridiplantae</taxon>
        <taxon>Streptophyta</taxon>
        <taxon>Embryophyta</taxon>
        <taxon>Tracheophyta</taxon>
        <taxon>Spermatophyta</taxon>
        <taxon>Magnoliopsida</taxon>
        <taxon>eudicotyledons</taxon>
        <taxon>Gunneridae</taxon>
        <taxon>Pentapetalae</taxon>
        <taxon>rosids</taxon>
        <taxon>malvids</taxon>
        <taxon>Malvales</taxon>
        <taxon>Malvaceae</taxon>
        <taxon>Malvoideae</taxon>
        <taxon>Hibiscus</taxon>
    </lineage>
</organism>